<name>A0A2P2PN76_RHIMU</name>
<sequence length="37" mass="4219">MHFMTIELVSLRASFGVIVRLLHFDSEVIGLNCRNSL</sequence>
<dbReference type="EMBL" id="GGEC01075651">
    <property type="protein sequence ID" value="MBX56135.1"/>
    <property type="molecule type" value="Transcribed_RNA"/>
</dbReference>
<reference evidence="1" key="1">
    <citation type="submission" date="2018-02" db="EMBL/GenBank/DDBJ databases">
        <title>Rhizophora mucronata_Transcriptome.</title>
        <authorList>
            <person name="Meera S.P."/>
            <person name="Sreeshan A."/>
            <person name="Augustine A."/>
        </authorList>
    </citation>
    <scope>NUCLEOTIDE SEQUENCE</scope>
    <source>
        <tissue evidence="1">Leaf</tissue>
    </source>
</reference>
<protein>
    <submittedName>
        <fullName evidence="1">Uncharacterized protein</fullName>
    </submittedName>
</protein>
<accession>A0A2P2PN76</accession>
<dbReference type="AlphaFoldDB" id="A0A2P2PN76"/>
<evidence type="ECO:0000313" key="1">
    <source>
        <dbReference type="EMBL" id="MBX56135.1"/>
    </source>
</evidence>
<proteinExistence type="predicted"/>
<organism evidence="1">
    <name type="scientific">Rhizophora mucronata</name>
    <name type="common">Asiatic mangrove</name>
    <dbReference type="NCBI Taxonomy" id="61149"/>
    <lineage>
        <taxon>Eukaryota</taxon>
        <taxon>Viridiplantae</taxon>
        <taxon>Streptophyta</taxon>
        <taxon>Embryophyta</taxon>
        <taxon>Tracheophyta</taxon>
        <taxon>Spermatophyta</taxon>
        <taxon>Magnoliopsida</taxon>
        <taxon>eudicotyledons</taxon>
        <taxon>Gunneridae</taxon>
        <taxon>Pentapetalae</taxon>
        <taxon>rosids</taxon>
        <taxon>fabids</taxon>
        <taxon>Malpighiales</taxon>
        <taxon>Rhizophoraceae</taxon>
        <taxon>Rhizophora</taxon>
    </lineage>
</organism>